<dbReference type="InterPro" id="IPR009003">
    <property type="entry name" value="Peptidase_S1_PA"/>
</dbReference>
<evidence type="ECO:0000313" key="5">
    <source>
        <dbReference type="Proteomes" id="UP000678393"/>
    </source>
</evidence>
<protein>
    <recommendedName>
        <fullName evidence="3">Peptidase S1 domain-containing protein</fullName>
    </recommendedName>
</protein>
<dbReference type="PRINTS" id="PR00722">
    <property type="entry name" value="CHYMOTRYPSIN"/>
</dbReference>
<keyword evidence="5" id="KW-1185">Reference proteome</keyword>
<dbReference type="FunFam" id="2.40.10.10:FF:000068">
    <property type="entry name" value="transmembrane protease serine 2"/>
    <property type="match status" value="1"/>
</dbReference>
<comment type="caution">
    <text evidence="4">The sequence shown here is derived from an EMBL/GenBank/DDBJ whole genome shotgun (WGS) entry which is preliminary data.</text>
</comment>
<sequence length="267" mass="29215">RKVAFLESYIAGGNIAAPGKWPWVVSLAYLDKPICTGVLIGARWVLTAAHCVMFAVDTLHDYSKVPFYYTIRAGTVIIPGNGSSSGTHQSQNVSKIFFHPERSILENGGVDWDIALLLLQDDLVMSDFVQPLCLPSYAQVFSSTSLCYLAGWGILSFRQYLRASQLRDTRMQMWSESRCSRNTVVGEKAVNTNSTICAGFLFGTPTACQGDSGGPLMCLDQVSGRYLLAGLVSRGSGQCGMSQPHARSNRFARVAMAVPWIDELLNR</sequence>
<feature type="non-terminal residue" evidence="4">
    <location>
        <position position="1"/>
    </location>
</feature>
<dbReference type="Proteomes" id="UP000678393">
    <property type="component" value="Unassembled WGS sequence"/>
</dbReference>
<dbReference type="Pfam" id="PF00089">
    <property type="entry name" value="Trypsin"/>
    <property type="match status" value="1"/>
</dbReference>
<dbReference type="PROSITE" id="PS50240">
    <property type="entry name" value="TRYPSIN_DOM"/>
    <property type="match status" value="1"/>
</dbReference>
<feature type="domain" description="Peptidase S1" evidence="3">
    <location>
        <begin position="10"/>
        <end position="266"/>
    </location>
</feature>
<evidence type="ECO:0000259" key="3">
    <source>
        <dbReference type="PROSITE" id="PS50240"/>
    </source>
</evidence>
<keyword evidence="1" id="KW-1015">Disulfide bond</keyword>
<dbReference type="OrthoDB" id="664115at2759"/>
<organism evidence="4 5">
    <name type="scientific">Candidula unifasciata</name>
    <dbReference type="NCBI Taxonomy" id="100452"/>
    <lineage>
        <taxon>Eukaryota</taxon>
        <taxon>Metazoa</taxon>
        <taxon>Spiralia</taxon>
        <taxon>Lophotrochozoa</taxon>
        <taxon>Mollusca</taxon>
        <taxon>Gastropoda</taxon>
        <taxon>Heterobranchia</taxon>
        <taxon>Euthyneura</taxon>
        <taxon>Panpulmonata</taxon>
        <taxon>Eupulmonata</taxon>
        <taxon>Stylommatophora</taxon>
        <taxon>Helicina</taxon>
        <taxon>Helicoidea</taxon>
        <taxon>Geomitridae</taxon>
        <taxon>Candidula</taxon>
    </lineage>
</organism>
<evidence type="ECO:0000313" key="4">
    <source>
        <dbReference type="EMBL" id="CAG5128083.1"/>
    </source>
</evidence>
<keyword evidence="2" id="KW-0645">Protease</keyword>
<dbReference type="CDD" id="cd00190">
    <property type="entry name" value="Tryp_SPc"/>
    <property type="match status" value="1"/>
</dbReference>
<dbReference type="PANTHER" id="PTHR24252">
    <property type="entry name" value="ACROSIN-RELATED"/>
    <property type="match status" value="1"/>
</dbReference>
<name>A0A8S3ZFA6_9EUPU</name>
<reference evidence="4" key="1">
    <citation type="submission" date="2021-04" db="EMBL/GenBank/DDBJ databases">
        <authorList>
            <consortium name="Molecular Ecology Group"/>
        </authorList>
    </citation>
    <scope>NUCLEOTIDE SEQUENCE</scope>
</reference>
<proteinExistence type="predicted"/>
<dbReference type="InterPro" id="IPR018114">
    <property type="entry name" value="TRYPSIN_HIS"/>
</dbReference>
<gene>
    <name evidence="4" type="ORF">CUNI_LOCUS13641</name>
</gene>
<dbReference type="InterPro" id="IPR001314">
    <property type="entry name" value="Peptidase_S1A"/>
</dbReference>
<dbReference type="InterPro" id="IPR043504">
    <property type="entry name" value="Peptidase_S1_PA_chymotrypsin"/>
</dbReference>
<dbReference type="GO" id="GO:0004252">
    <property type="term" value="F:serine-type endopeptidase activity"/>
    <property type="evidence" value="ECO:0007669"/>
    <property type="project" value="InterPro"/>
</dbReference>
<dbReference type="InterPro" id="IPR033116">
    <property type="entry name" value="TRYPSIN_SER"/>
</dbReference>
<keyword evidence="2" id="KW-0378">Hydrolase</keyword>
<evidence type="ECO:0000256" key="2">
    <source>
        <dbReference type="RuleBase" id="RU363034"/>
    </source>
</evidence>
<dbReference type="PANTHER" id="PTHR24252:SF7">
    <property type="entry name" value="HYALIN"/>
    <property type="match status" value="1"/>
</dbReference>
<keyword evidence="2" id="KW-0720">Serine protease</keyword>
<evidence type="ECO:0000256" key="1">
    <source>
        <dbReference type="ARBA" id="ARBA00023157"/>
    </source>
</evidence>
<accession>A0A8S3ZFA6</accession>
<dbReference type="PROSITE" id="PS00135">
    <property type="entry name" value="TRYPSIN_SER"/>
    <property type="match status" value="1"/>
</dbReference>
<dbReference type="AlphaFoldDB" id="A0A8S3ZFA6"/>
<dbReference type="EMBL" id="CAJHNH020002917">
    <property type="protein sequence ID" value="CAG5128083.1"/>
    <property type="molecule type" value="Genomic_DNA"/>
</dbReference>
<dbReference type="SUPFAM" id="SSF50494">
    <property type="entry name" value="Trypsin-like serine proteases"/>
    <property type="match status" value="1"/>
</dbReference>
<dbReference type="GO" id="GO:0006508">
    <property type="term" value="P:proteolysis"/>
    <property type="evidence" value="ECO:0007669"/>
    <property type="project" value="UniProtKB-KW"/>
</dbReference>
<dbReference type="InterPro" id="IPR001254">
    <property type="entry name" value="Trypsin_dom"/>
</dbReference>
<dbReference type="PROSITE" id="PS00134">
    <property type="entry name" value="TRYPSIN_HIS"/>
    <property type="match status" value="1"/>
</dbReference>
<dbReference type="SMART" id="SM00020">
    <property type="entry name" value="Tryp_SPc"/>
    <property type="match status" value="1"/>
</dbReference>
<dbReference type="Gene3D" id="2.40.10.10">
    <property type="entry name" value="Trypsin-like serine proteases"/>
    <property type="match status" value="1"/>
</dbReference>